<reference evidence="1 2" key="1">
    <citation type="submission" date="2023-06" db="EMBL/GenBank/DDBJ databases">
        <authorList>
            <person name="Oyuntsetseg B."/>
            <person name="Kim S.B."/>
        </authorList>
    </citation>
    <scope>NUCLEOTIDE SEQUENCE [LARGE SCALE GENOMIC DNA]</scope>
    <source>
        <strain evidence="1 2">4-36</strain>
    </source>
</reference>
<dbReference type="InterPro" id="IPR053161">
    <property type="entry name" value="Ulvan_degrading_GH"/>
</dbReference>
<gene>
    <name evidence="1" type="ORF">QRX60_42670</name>
</gene>
<sequence>MTEHDEVRITSTGGVRLSRRHLLALAAAATVATGVAVRVPAAGAAAAAGFPTDRFADPRPDSRPTVLWFWNGTVTPDLVAAGLADLRGQGVHEVLLFPFETAALKPAFFSEDWFSVIEFALREAQRHGMHVWLFNDDYFPSGRAGGLVVDGGTVGGRVYPPRPDLRLKGVGHQVLTAAGGAPVPLVSRGLSVSDGRLLVDAAARDGVTLLRQGAQWQDYDVEAKVRVESATAGLMVRSASEGDGVLADLRADGAVDVWQQTGGSFALVRSGTPVPGFDASADHVLLVRLRGTNLAVTLDGTAQAPADIAFATGRVGVRAVASQRSSWDRLTVRDPAGTVLYDEPFDTAAALDAFDLPAGGLPLVAATARPAGSTDPRSLVDLTNQARAGGTWTPPAGRWQLDLFTVRPLSTPTGSGRAYLDLLDDEAVRLFLDAVPGEYLRRFPWAAEAVLRGFADDEPYLASAHGPFDTVPWSPTLDAELGRLGTSAGIALTAVHDDLGPDGLRLRGLFWRAVSNRFAAAYYRTQGRWMADHGLKLISNPLWDEYGPGEQLQSSGNLNANNQWAQVPGTDLIFDHYQRGYHRTLSRFPASTAHQLGLERVYLEAMGGTGWTVTPAFVREVVGAFAVRGVNHTLLHARFSDENQIVYPPPFQPANPWWPVSAPLNDWIGRLMEACRAPAAARTALLQPQRAAESTQDTPAMAGLDTAFLTTAHALEDVQVDFDFLDEGALDADPALVTHARPSGPKLVVGQQAYRIVVVPETPVLALGAVRTLTRFARGGGVVVVTGEPPAREAGGDDAGLRTALAGLFATRSVTRVADPGAAAAAAVTAGGAAAALDPPHSDVRVLRLENRGEQAFVVVSERADAVDLTATFPAAGVPEVWDPDTGSAAPAGTWRKAGAGTAVPLRLEPKAAVLVVFRGGREPLHAVSASAPVDRIDGRSAIVRASGPGRITVTATDGARGYTGAATVSDSLEAVPLGGDWTFRFDRPGAPVTTRPLGSWTDVDAAYSGSAWYETEFAVPAVPGRRWALDLGEVHEVAELEVNGTAAGCRLWPPYRIDVTAVLRPGRNRVRVRVTNTGANARGQALASGLLGPVTLRPYRLVRVPLT</sequence>
<protein>
    <submittedName>
        <fullName evidence="1">Glycoside hydrolase</fullName>
    </submittedName>
</protein>
<dbReference type="Gene3D" id="2.60.120.260">
    <property type="entry name" value="Galactose-binding domain-like"/>
    <property type="match status" value="1"/>
</dbReference>
<dbReference type="NCBIfam" id="NF045579">
    <property type="entry name" value="rhamnoside_JR"/>
    <property type="match status" value="1"/>
</dbReference>
<dbReference type="Gene3D" id="3.40.50.880">
    <property type="match status" value="1"/>
</dbReference>
<keyword evidence="2" id="KW-1185">Reference proteome</keyword>
<dbReference type="PROSITE" id="PS51318">
    <property type="entry name" value="TAT"/>
    <property type="match status" value="1"/>
</dbReference>
<dbReference type="SUPFAM" id="SSF49785">
    <property type="entry name" value="Galactose-binding domain-like"/>
    <property type="match status" value="1"/>
</dbReference>
<dbReference type="KEGG" id="amog:QRX60_42670"/>
<accession>A0A9Y2NIF4</accession>
<proteinExistence type="predicted"/>
<dbReference type="RefSeq" id="WP_285997155.1">
    <property type="nucleotide sequence ID" value="NZ_CP127295.1"/>
</dbReference>
<dbReference type="PANTHER" id="PTHR36848:SF2">
    <property type="entry name" value="SECRETED PROTEIN"/>
    <property type="match status" value="1"/>
</dbReference>
<dbReference type="InterPro" id="IPR006311">
    <property type="entry name" value="TAT_signal"/>
</dbReference>
<dbReference type="Gene3D" id="2.60.120.560">
    <property type="entry name" value="Exo-inulinase, domain 1"/>
    <property type="match status" value="1"/>
</dbReference>
<dbReference type="GO" id="GO:0016787">
    <property type="term" value="F:hydrolase activity"/>
    <property type="evidence" value="ECO:0007669"/>
    <property type="project" value="UniProtKB-KW"/>
</dbReference>
<dbReference type="InterPro" id="IPR029062">
    <property type="entry name" value="Class_I_gatase-like"/>
</dbReference>
<keyword evidence="1" id="KW-0378">Hydrolase</keyword>
<name>A0A9Y2NIF4_9PSEU</name>
<evidence type="ECO:0000313" key="1">
    <source>
        <dbReference type="EMBL" id="WIY00693.1"/>
    </source>
</evidence>
<dbReference type="AlphaFoldDB" id="A0A9Y2NIF4"/>
<organism evidence="1 2">
    <name type="scientific">Amycolatopsis mongoliensis</name>
    <dbReference type="NCBI Taxonomy" id="715475"/>
    <lineage>
        <taxon>Bacteria</taxon>
        <taxon>Bacillati</taxon>
        <taxon>Actinomycetota</taxon>
        <taxon>Actinomycetes</taxon>
        <taxon>Pseudonocardiales</taxon>
        <taxon>Pseudonocardiaceae</taxon>
        <taxon>Amycolatopsis</taxon>
    </lineage>
</organism>
<dbReference type="PANTHER" id="PTHR36848">
    <property type="entry name" value="DNA-BINDING PROTEIN (PUTATIVE SECRETED PROTEIN)-RELATED"/>
    <property type="match status" value="1"/>
</dbReference>
<dbReference type="InterPro" id="IPR008979">
    <property type="entry name" value="Galactose-bd-like_sf"/>
</dbReference>
<dbReference type="EMBL" id="CP127295">
    <property type="protein sequence ID" value="WIY00693.1"/>
    <property type="molecule type" value="Genomic_DNA"/>
</dbReference>
<evidence type="ECO:0000313" key="2">
    <source>
        <dbReference type="Proteomes" id="UP001239397"/>
    </source>
</evidence>
<dbReference type="Proteomes" id="UP001239397">
    <property type="component" value="Chromosome"/>
</dbReference>